<dbReference type="EMBL" id="JBBPBM010000009">
    <property type="protein sequence ID" value="KAK8567618.1"/>
    <property type="molecule type" value="Genomic_DNA"/>
</dbReference>
<keyword evidence="2" id="KW-1185">Reference proteome</keyword>
<protein>
    <submittedName>
        <fullName evidence="1">Uncharacterized protein</fullName>
    </submittedName>
</protein>
<dbReference type="Proteomes" id="UP001472677">
    <property type="component" value="Unassembled WGS sequence"/>
</dbReference>
<sequence>MHRLSARSSVYSIALKVIHIVDVSVSINHPETCVAVKSYVGQADSSPVIGILKSHFHSSCSHFRLILATQVSLRYPRF</sequence>
<reference evidence="1 2" key="1">
    <citation type="journal article" date="2024" name="G3 (Bethesda)">
        <title>Genome assembly of Hibiscus sabdariffa L. provides insights into metabolisms of medicinal natural products.</title>
        <authorList>
            <person name="Kim T."/>
        </authorList>
    </citation>
    <scope>NUCLEOTIDE SEQUENCE [LARGE SCALE GENOMIC DNA]</scope>
    <source>
        <strain evidence="1">TK-2024</strain>
        <tissue evidence="1">Old leaves</tissue>
    </source>
</reference>
<proteinExistence type="predicted"/>
<accession>A0ABR2EY45</accession>
<name>A0ABR2EY45_9ROSI</name>
<organism evidence="1 2">
    <name type="scientific">Hibiscus sabdariffa</name>
    <name type="common">roselle</name>
    <dbReference type="NCBI Taxonomy" id="183260"/>
    <lineage>
        <taxon>Eukaryota</taxon>
        <taxon>Viridiplantae</taxon>
        <taxon>Streptophyta</taxon>
        <taxon>Embryophyta</taxon>
        <taxon>Tracheophyta</taxon>
        <taxon>Spermatophyta</taxon>
        <taxon>Magnoliopsida</taxon>
        <taxon>eudicotyledons</taxon>
        <taxon>Gunneridae</taxon>
        <taxon>Pentapetalae</taxon>
        <taxon>rosids</taxon>
        <taxon>malvids</taxon>
        <taxon>Malvales</taxon>
        <taxon>Malvaceae</taxon>
        <taxon>Malvoideae</taxon>
        <taxon>Hibiscus</taxon>
    </lineage>
</organism>
<comment type="caution">
    <text evidence="1">The sequence shown here is derived from an EMBL/GenBank/DDBJ whole genome shotgun (WGS) entry which is preliminary data.</text>
</comment>
<evidence type="ECO:0000313" key="1">
    <source>
        <dbReference type="EMBL" id="KAK8567618.1"/>
    </source>
</evidence>
<evidence type="ECO:0000313" key="2">
    <source>
        <dbReference type="Proteomes" id="UP001472677"/>
    </source>
</evidence>
<gene>
    <name evidence="1" type="ORF">V6N12_006198</name>
</gene>